<protein>
    <submittedName>
        <fullName evidence="2">Uncharacterized protein</fullName>
    </submittedName>
</protein>
<reference evidence="2" key="2">
    <citation type="journal article" date="2015" name="Data Brief">
        <title>Shoot transcriptome of the giant reed, Arundo donax.</title>
        <authorList>
            <person name="Barrero R.A."/>
            <person name="Guerrero F.D."/>
            <person name="Moolhuijzen P."/>
            <person name="Goolsby J.A."/>
            <person name="Tidwell J."/>
            <person name="Bellgard S.E."/>
            <person name="Bellgard M.I."/>
        </authorList>
    </citation>
    <scope>NUCLEOTIDE SEQUENCE</scope>
    <source>
        <tissue evidence="2">Shoot tissue taken approximately 20 cm above the soil surface</tissue>
    </source>
</reference>
<sequence>MVAVVHAEEHCGGRSTSCSCRHSSSHYCQLLTSRRSRSHGQISTPLHRTIARAHTTGHRPCTGAPLKMVPPASRTRAMA</sequence>
<proteinExistence type="predicted"/>
<name>A0A0A9AB11_ARUDO</name>
<dbReference type="EMBL" id="GBRH01249011">
    <property type="protein sequence ID" value="JAD48884.1"/>
    <property type="molecule type" value="Transcribed_RNA"/>
</dbReference>
<reference evidence="2" key="1">
    <citation type="submission" date="2014-09" db="EMBL/GenBank/DDBJ databases">
        <authorList>
            <person name="Magalhaes I.L.F."/>
            <person name="Oliveira U."/>
            <person name="Santos F.R."/>
            <person name="Vidigal T.H.D.A."/>
            <person name="Brescovit A.D."/>
            <person name="Santos A.J."/>
        </authorList>
    </citation>
    <scope>NUCLEOTIDE SEQUENCE</scope>
    <source>
        <tissue evidence="2">Shoot tissue taken approximately 20 cm above the soil surface</tissue>
    </source>
</reference>
<evidence type="ECO:0000256" key="1">
    <source>
        <dbReference type="SAM" id="MobiDB-lite"/>
    </source>
</evidence>
<organism evidence="2">
    <name type="scientific">Arundo donax</name>
    <name type="common">Giant reed</name>
    <name type="synonym">Donax arundinaceus</name>
    <dbReference type="NCBI Taxonomy" id="35708"/>
    <lineage>
        <taxon>Eukaryota</taxon>
        <taxon>Viridiplantae</taxon>
        <taxon>Streptophyta</taxon>
        <taxon>Embryophyta</taxon>
        <taxon>Tracheophyta</taxon>
        <taxon>Spermatophyta</taxon>
        <taxon>Magnoliopsida</taxon>
        <taxon>Liliopsida</taxon>
        <taxon>Poales</taxon>
        <taxon>Poaceae</taxon>
        <taxon>PACMAD clade</taxon>
        <taxon>Arundinoideae</taxon>
        <taxon>Arundineae</taxon>
        <taxon>Arundo</taxon>
    </lineage>
</organism>
<dbReference type="AlphaFoldDB" id="A0A0A9AB11"/>
<evidence type="ECO:0000313" key="2">
    <source>
        <dbReference type="EMBL" id="JAD48884.1"/>
    </source>
</evidence>
<accession>A0A0A9AB11</accession>
<feature type="region of interest" description="Disordered" evidence="1">
    <location>
        <begin position="54"/>
        <end position="79"/>
    </location>
</feature>